<evidence type="ECO:0000313" key="4">
    <source>
        <dbReference type="Proteomes" id="UP000791440"/>
    </source>
</evidence>
<organism evidence="3 4">
    <name type="scientific">Manduca sexta</name>
    <name type="common">Tobacco hawkmoth</name>
    <name type="synonym">Tobacco hornworm</name>
    <dbReference type="NCBI Taxonomy" id="7130"/>
    <lineage>
        <taxon>Eukaryota</taxon>
        <taxon>Metazoa</taxon>
        <taxon>Ecdysozoa</taxon>
        <taxon>Arthropoda</taxon>
        <taxon>Hexapoda</taxon>
        <taxon>Insecta</taxon>
        <taxon>Pterygota</taxon>
        <taxon>Neoptera</taxon>
        <taxon>Endopterygota</taxon>
        <taxon>Lepidoptera</taxon>
        <taxon>Glossata</taxon>
        <taxon>Ditrysia</taxon>
        <taxon>Bombycoidea</taxon>
        <taxon>Sphingidae</taxon>
        <taxon>Sphinginae</taxon>
        <taxon>Sphingini</taxon>
        <taxon>Manduca</taxon>
    </lineage>
</organism>
<evidence type="ECO:0000259" key="2">
    <source>
        <dbReference type="PROSITE" id="PS50158"/>
    </source>
</evidence>
<keyword evidence="1" id="KW-0862">Zinc</keyword>
<reference evidence="3" key="1">
    <citation type="journal article" date="2016" name="Insect Biochem. Mol. Biol.">
        <title>Multifaceted biological insights from a draft genome sequence of the tobacco hornworm moth, Manduca sexta.</title>
        <authorList>
            <person name="Kanost M.R."/>
            <person name="Arrese E.L."/>
            <person name="Cao X."/>
            <person name="Chen Y.R."/>
            <person name="Chellapilla S."/>
            <person name="Goldsmith M.R."/>
            <person name="Grosse-Wilde E."/>
            <person name="Heckel D.G."/>
            <person name="Herndon N."/>
            <person name="Jiang H."/>
            <person name="Papanicolaou A."/>
            <person name="Qu J."/>
            <person name="Soulages J.L."/>
            <person name="Vogel H."/>
            <person name="Walters J."/>
            <person name="Waterhouse R.M."/>
            <person name="Ahn S.J."/>
            <person name="Almeida F.C."/>
            <person name="An C."/>
            <person name="Aqrawi P."/>
            <person name="Bretschneider A."/>
            <person name="Bryant W.B."/>
            <person name="Bucks S."/>
            <person name="Chao H."/>
            <person name="Chevignon G."/>
            <person name="Christen J.M."/>
            <person name="Clarke D.F."/>
            <person name="Dittmer N.T."/>
            <person name="Ferguson L.C.F."/>
            <person name="Garavelou S."/>
            <person name="Gordon K.H.J."/>
            <person name="Gunaratna R.T."/>
            <person name="Han Y."/>
            <person name="Hauser F."/>
            <person name="He Y."/>
            <person name="Heidel-Fischer H."/>
            <person name="Hirsh A."/>
            <person name="Hu Y."/>
            <person name="Jiang H."/>
            <person name="Kalra D."/>
            <person name="Klinner C."/>
            <person name="Konig C."/>
            <person name="Kovar C."/>
            <person name="Kroll A.R."/>
            <person name="Kuwar S.S."/>
            <person name="Lee S.L."/>
            <person name="Lehman R."/>
            <person name="Li K."/>
            <person name="Li Z."/>
            <person name="Liang H."/>
            <person name="Lovelace S."/>
            <person name="Lu Z."/>
            <person name="Mansfield J.H."/>
            <person name="McCulloch K.J."/>
            <person name="Mathew T."/>
            <person name="Morton B."/>
            <person name="Muzny D.M."/>
            <person name="Neunemann D."/>
            <person name="Ongeri F."/>
            <person name="Pauchet Y."/>
            <person name="Pu L.L."/>
            <person name="Pyrousis I."/>
            <person name="Rao X.J."/>
            <person name="Redding A."/>
            <person name="Roesel C."/>
            <person name="Sanchez-Gracia A."/>
            <person name="Schaack S."/>
            <person name="Shukla A."/>
            <person name="Tetreau G."/>
            <person name="Wang Y."/>
            <person name="Xiong G.H."/>
            <person name="Traut W."/>
            <person name="Walsh T.K."/>
            <person name="Worley K.C."/>
            <person name="Wu D."/>
            <person name="Wu W."/>
            <person name="Wu Y.Q."/>
            <person name="Zhang X."/>
            <person name="Zou Z."/>
            <person name="Zucker H."/>
            <person name="Briscoe A.D."/>
            <person name="Burmester T."/>
            <person name="Clem R.J."/>
            <person name="Feyereisen R."/>
            <person name="Grimmelikhuijzen C.J.P."/>
            <person name="Hamodrakas S.J."/>
            <person name="Hansson B.S."/>
            <person name="Huguet E."/>
            <person name="Jermiin L.S."/>
            <person name="Lan Q."/>
            <person name="Lehman H.K."/>
            <person name="Lorenzen M."/>
            <person name="Merzendorfer H."/>
            <person name="Michalopoulos I."/>
            <person name="Morton D.B."/>
            <person name="Muthukrishnan S."/>
            <person name="Oakeshott J.G."/>
            <person name="Palmer W."/>
            <person name="Park Y."/>
            <person name="Passarelli A.L."/>
            <person name="Rozas J."/>
            <person name="Schwartz L.M."/>
            <person name="Smith W."/>
            <person name="Southgate A."/>
            <person name="Vilcinskas A."/>
            <person name="Vogt R."/>
            <person name="Wang P."/>
            <person name="Werren J."/>
            <person name="Yu X.Q."/>
            <person name="Zhou J.J."/>
            <person name="Brown S.J."/>
            <person name="Scherer S.E."/>
            <person name="Richards S."/>
            <person name="Blissard G.W."/>
        </authorList>
    </citation>
    <scope>NUCLEOTIDE SEQUENCE</scope>
</reference>
<comment type="caution">
    <text evidence="3">The sequence shown here is derived from an EMBL/GenBank/DDBJ whole genome shotgun (WGS) entry which is preliminary data.</text>
</comment>
<sequence length="131" mass="15292">MKQALRCQHSYLRSKNYKINSISWEKKCQKSFVITKVLMSLPKEYKHFVSAWESVPDDRQTMDNLVERLLVEEERVKEKSGQSSSSSSSAFLVKDKKNIKCFKCNKFGHFLSECKCNNNNFERQITSAIIV</sequence>
<protein>
    <recommendedName>
        <fullName evidence="2">CCHC-type domain-containing protein</fullName>
    </recommendedName>
</protein>
<dbReference type="Pfam" id="PF14223">
    <property type="entry name" value="Retrotran_gag_2"/>
    <property type="match status" value="1"/>
</dbReference>
<keyword evidence="1" id="KW-0863">Zinc-finger</keyword>
<dbReference type="GO" id="GO:0003676">
    <property type="term" value="F:nucleic acid binding"/>
    <property type="evidence" value="ECO:0007669"/>
    <property type="project" value="InterPro"/>
</dbReference>
<proteinExistence type="predicted"/>
<name>A0A922CZU6_MANSE</name>
<evidence type="ECO:0000256" key="1">
    <source>
        <dbReference type="PROSITE-ProRule" id="PRU00047"/>
    </source>
</evidence>
<dbReference type="AlphaFoldDB" id="A0A922CZU6"/>
<dbReference type="GO" id="GO:0008270">
    <property type="term" value="F:zinc ion binding"/>
    <property type="evidence" value="ECO:0007669"/>
    <property type="project" value="UniProtKB-KW"/>
</dbReference>
<dbReference type="Pfam" id="PF00098">
    <property type="entry name" value="zf-CCHC"/>
    <property type="match status" value="1"/>
</dbReference>
<gene>
    <name evidence="3" type="ORF">O3G_MSEX015433</name>
</gene>
<evidence type="ECO:0000313" key="3">
    <source>
        <dbReference type="EMBL" id="KAG6465845.1"/>
    </source>
</evidence>
<reference evidence="3" key="2">
    <citation type="submission" date="2020-12" db="EMBL/GenBank/DDBJ databases">
        <authorList>
            <person name="Kanost M."/>
        </authorList>
    </citation>
    <scope>NUCLEOTIDE SEQUENCE</scope>
</reference>
<keyword evidence="1" id="KW-0479">Metal-binding</keyword>
<dbReference type="PROSITE" id="PS50158">
    <property type="entry name" value="ZF_CCHC"/>
    <property type="match status" value="1"/>
</dbReference>
<accession>A0A922CZU6</accession>
<dbReference type="Proteomes" id="UP000791440">
    <property type="component" value="Unassembled WGS sequence"/>
</dbReference>
<dbReference type="EMBL" id="JH669877">
    <property type="protein sequence ID" value="KAG6465845.1"/>
    <property type="molecule type" value="Genomic_DNA"/>
</dbReference>
<dbReference type="InterPro" id="IPR001878">
    <property type="entry name" value="Znf_CCHC"/>
</dbReference>
<feature type="domain" description="CCHC-type" evidence="2">
    <location>
        <begin position="100"/>
        <end position="115"/>
    </location>
</feature>
<keyword evidence="4" id="KW-1185">Reference proteome</keyword>